<dbReference type="InterPro" id="IPR011600">
    <property type="entry name" value="Pept_C14_caspase"/>
</dbReference>
<protein>
    <submittedName>
        <fullName evidence="6">WD40-like Beta Propeller Repeat</fullName>
    </submittedName>
</protein>
<dbReference type="InterPro" id="IPR015943">
    <property type="entry name" value="WD40/YVTN_repeat-like_dom_sf"/>
</dbReference>
<dbReference type="SMART" id="SM00320">
    <property type="entry name" value="WD40"/>
    <property type="match status" value="6"/>
</dbReference>
<dbReference type="SUPFAM" id="SSF50998">
    <property type="entry name" value="Quinoprotein alcohol dehydrogenase-like"/>
    <property type="match status" value="1"/>
</dbReference>
<dbReference type="EMBL" id="CAADEY010000072">
    <property type="protein sequence ID" value="VFJ59607.1"/>
    <property type="molecule type" value="Genomic_DNA"/>
</dbReference>
<dbReference type="SUPFAM" id="SSF52129">
    <property type="entry name" value="Caspase-like"/>
    <property type="match status" value="1"/>
</dbReference>
<dbReference type="PANTHER" id="PTHR19879:SF9">
    <property type="entry name" value="TRANSCRIPTION INITIATION FACTOR TFIID SUBUNIT 5"/>
    <property type="match status" value="1"/>
</dbReference>
<evidence type="ECO:0000259" key="5">
    <source>
        <dbReference type="Pfam" id="PF00656"/>
    </source>
</evidence>
<dbReference type="GO" id="GO:0004197">
    <property type="term" value="F:cysteine-type endopeptidase activity"/>
    <property type="evidence" value="ECO:0007669"/>
    <property type="project" value="InterPro"/>
</dbReference>
<evidence type="ECO:0000256" key="3">
    <source>
        <dbReference type="PROSITE-ProRule" id="PRU00221"/>
    </source>
</evidence>
<dbReference type="AlphaFoldDB" id="A0A450SZH1"/>
<dbReference type="Gene3D" id="3.40.50.1460">
    <property type="match status" value="1"/>
</dbReference>
<dbReference type="Gene3D" id="2.130.10.10">
    <property type="entry name" value="YVTN repeat-like/Quinoprotein amine dehydrogenase"/>
    <property type="match status" value="2"/>
</dbReference>
<keyword evidence="1 3" id="KW-0853">WD repeat</keyword>
<dbReference type="InterPro" id="IPR019775">
    <property type="entry name" value="WD40_repeat_CS"/>
</dbReference>
<dbReference type="SUPFAM" id="SSF82171">
    <property type="entry name" value="DPP6 N-terminal domain-like"/>
    <property type="match status" value="1"/>
</dbReference>
<feature type="region of interest" description="Disordered" evidence="4">
    <location>
        <begin position="429"/>
        <end position="454"/>
    </location>
</feature>
<evidence type="ECO:0000256" key="2">
    <source>
        <dbReference type="ARBA" id="ARBA00022737"/>
    </source>
</evidence>
<dbReference type="PROSITE" id="PS50294">
    <property type="entry name" value="WD_REPEATS_REGION"/>
    <property type="match status" value="1"/>
</dbReference>
<feature type="region of interest" description="Disordered" evidence="4">
    <location>
        <begin position="573"/>
        <end position="595"/>
    </location>
</feature>
<feature type="domain" description="Peptidase C14 caspase" evidence="5">
    <location>
        <begin position="809"/>
        <end position="1033"/>
    </location>
</feature>
<dbReference type="InterPro" id="IPR029030">
    <property type="entry name" value="Caspase-like_dom_sf"/>
</dbReference>
<evidence type="ECO:0000256" key="4">
    <source>
        <dbReference type="SAM" id="MobiDB-lite"/>
    </source>
</evidence>
<reference evidence="6" key="1">
    <citation type="submission" date="2019-02" db="EMBL/GenBank/DDBJ databases">
        <authorList>
            <person name="Gruber-Vodicka R. H."/>
            <person name="Seah K. B. B."/>
        </authorList>
    </citation>
    <scope>NUCLEOTIDE SEQUENCE</scope>
    <source>
        <strain evidence="6">BECK_DK161</strain>
    </source>
</reference>
<dbReference type="PANTHER" id="PTHR19879">
    <property type="entry name" value="TRANSCRIPTION INITIATION FACTOR TFIID"/>
    <property type="match status" value="1"/>
</dbReference>
<dbReference type="Pfam" id="PF00656">
    <property type="entry name" value="Peptidase_C14"/>
    <property type="match status" value="1"/>
</dbReference>
<feature type="region of interest" description="Disordered" evidence="4">
    <location>
        <begin position="1023"/>
        <end position="1047"/>
    </location>
</feature>
<evidence type="ECO:0000313" key="6">
    <source>
        <dbReference type="EMBL" id="VFJ59607.1"/>
    </source>
</evidence>
<name>A0A450SZH1_9GAMM</name>
<dbReference type="InterPro" id="IPR011047">
    <property type="entry name" value="Quinoprotein_ADH-like_sf"/>
</dbReference>
<sequence length="1047" mass="112757">MSRQDSNTTDETIAMTNTTPAYSRALFSLLTALAVLLPALVVLPARAAGPSTEPLLRLETGRHTATIWSIATDRAGRWIVSASDDKTVRLWETTSGRLLRTVRPPIGEGSEGKLYAVAMDPQGDWIAAAGWTGDKWDGSYSIYLLERASGRLFKRLTGLENVILHLAVSADGQWLAAVLGAGEGLRVFDAKDGFRPVFADRDYGADSHGAAFSPDGRRLVTSSRDGQLRLYRIGAEAQDRAGVGIKAGVPRFTLHNKARLEGGKQPFAVSFHPAPGDGRLAVGFTDSTTVQVLDGRDLTPRYAVDTQGLDNGNLGNVAWSADGERLLAGGRYFDGNGCPVLAWDQGGRGVRAVWPAANTTVMDLKPLPTGELAVGAADPALLVLEATGARRLALAAGIADMRAKLGDDFRLSHDGSRVAFGLGSGGQAPVWFDPDQRRLQRGPPPADDAPDKGLLPPRLMAPGLVVRGWEDQYHPELNGKALELEDYERARSLAVTPDGERLLLGTEWWLRLFDKEGRQRWKKAVPGVAWGVNISGDGRVGVAAFADGTLRWYRLEDGEPLLSLFISVPDPGQEEAAAGKENANQGNSKKDNANKENDWVLWSPSGYYDASPGGGRLIGWHVNNGKDQAADFYPASSLRQRFYRPEVVAHILDELDEGKALAKAGVTLAPLVLALPPTVELLLPVDGEGFASPRLAAQYRIHGKGDMPITGVRFLLDGRPLAGVDAPKPVPGVDQYAPLTLPQRDLTLSLIAENQYGASTPASARLAWIGKSPAAGPDREGADREGADRGTALALAPKASVIRPRLYLLAIGVSGYDDENIRLRFAAKDARDFAHALEQQRGRGLYQEVVVKLLADADRGEVLDGLDWLRREVTEKDVGVLFLAGHGANDDDGDYYFLPRDAGTRRLRRSAVAYFEVKKTLKNLAGKALVFIDTCHSGNVMGGRRGVADINVIINDLAAAENGVVVFASSSGRQFSYEDPDWGNGAFTKALVEGIGGKANYMKDGRITINQLDLYLSERVKELTGGRQTPTTNKPPDTPDFPIVVVP</sequence>
<dbReference type="PROSITE" id="PS00678">
    <property type="entry name" value="WD_REPEATS_1"/>
    <property type="match status" value="1"/>
</dbReference>
<gene>
    <name evidence="6" type="ORF">BECKDK2373C_GA0170839_107221</name>
</gene>
<accession>A0A450SZH1</accession>
<proteinExistence type="predicted"/>
<dbReference type="GO" id="GO:0006508">
    <property type="term" value="P:proteolysis"/>
    <property type="evidence" value="ECO:0007669"/>
    <property type="project" value="InterPro"/>
</dbReference>
<dbReference type="PROSITE" id="PS50082">
    <property type="entry name" value="WD_REPEATS_2"/>
    <property type="match status" value="1"/>
</dbReference>
<organism evidence="6">
    <name type="scientific">Candidatus Kentrum sp. DK</name>
    <dbReference type="NCBI Taxonomy" id="2126562"/>
    <lineage>
        <taxon>Bacteria</taxon>
        <taxon>Pseudomonadati</taxon>
        <taxon>Pseudomonadota</taxon>
        <taxon>Gammaproteobacteria</taxon>
        <taxon>Candidatus Kentrum</taxon>
    </lineage>
</organism>
<feature type="repeat" description="WD" evidence="3">
    <location>
        <begin position="60"/>
        <end position="101"/>
    </location>
</feature>
<evidence type="ECO:0000256" key="1">
    <source>
        <dbReference type="ARBA" id="ARBA00022574"/>
    </source>
</evidence>
<keyword evidence="2" id="KW-0677">Repeat</keyword>
<dbReference type="InterPro" id="IPR001680">
    <property type="entry name" value="WD40_rpt"/>
</dbReference>
<dbReference type="Pfam" id="PF00400">
    <property type="entry name" value="WD40"/>
    <property type="match status" value="2"/>
</dbReference>